<protein>
    <submittedName>
        <fullName evidence="2">Uncharacterized protein</fullName>
    </submittedName>
</protein>
<name>A0A0F8XP20_9ZZZZ</name>
<evidence type="ECO:0000313" key="2">
    <source>
        <dbReference type="EMBL" id="KKK70802.1"/>
    </source>
</evidence>
<comment type="caution">
    <text evidence="2">The sequence shown here is derived from an EMBL/GenBank/DDBJ whole genome shotgun (WGS) entry which is preliminary data.</text>
</comment>
<reference evidence="2" key="1">
    <citation type="journal article" date="2015" name="Nature">
        <title>Complex archaea that bridge the gap between prokaryotes and eukaryotes.</title>
        <authorList>
            <person name="Spang A."/>
            <person name="Saw J.H."/>
            <person name="Jorgensen S.L."/>
            <person name="Zaremba-Niedzwiedzka K."/>
            <person name="Martijn J."/>
            <person name="Lind A.E."/>
            <person name="van Eijk R."/>
            <person name="Schleper C."/>
            <person name="Guy L."/>
            <person name="Ettema T.J."/>
        </authorList>
    </citation>
    <scope>NUCLEOTIDE SEQUENCE</scope>
</reference>
<feature type="coiled-coil region" evidence="1">
    <location>
        <begin position="8"/>
        <end position="42"/>
    </location>
</feature>
<dbReference type="AlphaFoldDB" id="A0A0F8XP20"/>
<sequence>MAAKTGRAKLMRQRIRHLNAALEAMSKERDKLQTELIIYMNREHRAVVESREADATGAKQ</sequence>
<evidence type="ECO:0000256" key="1">
    <source>
        <dbReference type="SAM" id="Coils"/>
    </source>
</evidence>
<accession>A0A0F8XP20</accession>
<organism evidence="2">
    <name type="scientific">marine sediment metagenome</name>
    <dbReference type="NCBI Taxonomy" id="412755"/>
    <lineage>
        <taxon>unclassified sequences</taxon>
        <taxon>metagenomes</taxon>
        <taxon>ecological metagenomes</taxon>
    </lineage>
</organism>
<proteinExistence type="predicted"/>
<keyword evidence="1" id="KW-0175">Coiled coil</keyword>
<dbReference type="EMBL" id="LAZR01058017">
    <property type="protein sequence ID" value="KKK70802.1"/>
    <property type="molecule type" value="Genomic_DNA"/>
</dbReference>
<gene>
    <name evidence="2" type="ORF">LCGC14_2920310</name>
</gene>